<protein>
    <submittedName>
        <fullName evidence="3">Uncharacterized protein</fullName>
    </submittedName>
</protein>
<feature type="transmembrane region" description="Helical" evidence="2">
    <location>
        <begin position="123"/>
        <end position="142"/>
    </location>
</feature>
<dbReference type="OrthoDB" id="1551474at2"/>
<organism evidence="3 4">
    <name type="scientific">Bifidobacterium samirii</name>
    <dbReference type="NCBI Taxonomy" id="2306974"/>
    <lineage>
        <taxon>Bacteria</taxon>
        <taxon>Bacillati</taxon>
        <taxon>Actinomycetota</taxon>
        <taxon>Actinomycetes</taxon>
        <taxon>Bifidobacteriales</taxon>
        <taxon>Bifidobacteriaceae</taxon>
        <taxon>Bifidobacterium</taxon>
    </lineage>
</organism>
<evidence type="ECO:0000313" key="3">
    <source>
        <dbReference type="EMBL" id="RSX58064.1"/>
    </source>
</evidence>
<feature type="region of interest" description="Disordered" evidence="1">
    <location>
        <begin position="1"/>
        <end position="28"/>
    </location>
</feature>
<keyword evidence="2" id="KW-1133">Transmembrane helix</keyword>
<feature type="transmembrane region" description="Helical" evidence="2">
    <location>
        <begin position="458"/>
        <end position="487"/>
    </location>
</feature>
<name>A0A430FVM2_9BIFI</name>
<keyword evidence="4" id="KW-1185">Reference proteome</keyword>
<sequence length="495" mass="53607">MRSPSEPASPRRRLTQPRPAQPSPGQPPLRLRLAASHLRDRSDVLFYLALIALPVDGTVIGPYAPFWSPISPWLFLVYVLANPGALRVVYRRWRVWFLLPAALVVLSAPGWTCVAFHPVPAVTSLMAVVGALACLAALDVALHVKRLPWRPMVGIVLAAYWFAFAVGALQWAAARLELGAVLWYFDHLMLRSYVSSTPPWGGGRPQFLFAEPSYIGMHLFGVLLPLMWLTRGRDSVLAHRLRTLIAVFSVGAVVMGAGVRIILDALVALVVVIVECTRWHDAADRRRGVVRLAGAAVLGVLSIVANSRLSSIVHHGADGDGSFFARIYQSLGPLCGLLRRPLYLLTGFGAGNIDDATKAGADAASSLLAAFGFDPSPASAWFASMTPDTVWTMCAYTSFLTEYGLTGLALVVVLVIRHIVTVCRTSVEPVFGDGSAVAGPACGSTADIPGMRSWRKTLVCWTVLVAYLYIQFEGYAFAALPMLVWAAPLVARRRV</sequence>
<feature type="transmembrane region" description="Helical" evidence="2">
    <location>
        <begin position="241"/>
        <end position="274"/>
    </location>
</feature>
<accession>A0A430FVM2</accession>
<evidence type="ECO:0000256" key="2">
    <source>
        <dbReference type="SAM" id="Phobius"/>
    </source>
</evidence>
<dbReference type="RefSeq" id="WP_125967710.1">
    <property type="nucleotide sequence ID" value="NZ_QXGK01000003.1"/>
</dbReference>
<dbReference type="Proteomes" id="UP000287470">
    <property type="component" value="Unassembled WGS sequence"/>
</dbReference>
<keyword evidence="2" id="KW-0812">Transmembrane</keyword>
<evidence type="ECO:0000313" key="4">
    <source>
        <dbReference type="Proteomes" id="UP000287470"/>
    </source>
</evidence>
<feature type="transmembrane region" description="Helical" evidence="2">
    <location>
        <begin position="207"/>
        <end position="229"/>
    </location>
</feature>
<reference evidence="3 4" key="1">
    <citation type="submission" date="2018-09" db="EMBL/GenBank/DDBJ databases">
        <title>Characterization of the phylogenetic diversity of five novel species belonging to the genus Bifidobacterium.</title>
        <authorList>
            <person name="Lugli G.A."/>
            <person name="Duranti S."/>
            <person name="Milani C."/>
        </authorList>
    </citation>
    <scope>NUCLEOTIDE SEQUENCE [LARGE SCALE GENOMIC DNA]</scope>
    <source>
        <strain evidence="3 4">2033B</strain>
    </source>
</reference>
<dbReference type="EMBL" id="QXGK01000003">
    <property type="protein sequence ID" value="RSX58064.1"/>
    <property type="molecule type" value="Genomic_DNA"/>
</dbReference>
<proteinExistence type="predicted"/>
<gene>
    <name evidence="3" type="ORF">D2E24_0424</name>
</gene>
<feature type="transmembrane region" description="Helical" evidence="2">
    <location>
        <begin position="154"/>
        <end position="173"/>
    </location>
</feature>
<feature type="transmembrane region" description="Helical" evidence="2">
    <location>
        <begin position="44"/>
        <end position="64"/>
    </location>
</feature>
<comment type="caution">
    <text evidence="3">The sequence shown here is derived from an EMBL/GenBank/DDBJ whole genome shotgun (WGS) entry which is preliminary data.</text>
</comment>
<dbReference type="AlphaFoldDB" id="A0A430FVM2"/>
<feature type="transmembrane region" description="Helical" evidence="2">
    <location>
        <begin position="97"/>
        <end position="117"/>
    </location>
</feature>
<feature type="transmembrane region" description="Helical" evidence="2">
    <location>
        <begin position="70"/>
        <end position="90"/>
    </location>
</feature>
<evidence type="ECO:0000256" key="1">
    <source>
        <dbReference type="SAM" id="MobiDB-lite"/>
    </source>
</evidence>
<keyword evidence="2" id="KW-0472">Membrane</keyword>